<dbReference type="Proteomes" id="UP000708576">
    <property type="component" value="Unassembled WGS sequence"/>
</dbReference>
<evidence type="ECO:0000313" key="6">
    <source>
        <dbReference type="EMBL" id="MBS2099650.1"/>
    </source>
</evidence>
<dbReference type="InterPro" id="IPR012939">
    <property type="entry name" value="Glyco_hydro_92"/>
</dbReference>
<comment type="subunit">
    <text evidence="2">Monomer.</text>
</comment>
<dbReference type="PROSITE" id="PS51257">
    <property type="entry name" value="PROKAR_LIPOPROTEIN"/>
    <property type="match status" value="1"/>
</dbReference>
<dbReference type="InterPro" id="IPR041371">
    <property type="entry name" value="GH92_N"/>
</dbReference>
<comment type="cofactor">
    <cofactor evidence="1">
        <name>Ca(2+)</name>
        <dbReference type="ChEBI" id="CHEBI:29108"/>
    </cofactor>
</comment>
<evidence type="ECO:0000259" key="4">
    <source>
        <dbReference type="Pfam" id="PF07971"/>
    </source>
</evidence>
<proteinExistence type="predicted"/>
<dbReference type="Gene3D" id="2.70.98.10">
    <property type="match status" value="1"/>
</dbReference>
<organism evidence="6 7">
    <name type="scientific">Carboxylicivirga linearis</name>
    <dbReference type="NCBI Taxonomy" id="1628157"/>
    <lineage>
        <taxon>Bacteria</taxon>
        <taxon>Pseudomonadati</taxon>
        <taxon>Bacteroidota</taxon>
        <taxon>Bacteroidia</taxon>
        <taxon>Marinilabiliales</taxon>
        <taxon>Marinilabiliaceae</taxon>
        <taxon>Carboxylicivirga</taxon>
    </lineage>
</organism>
<dbReference type="InterPro" id="IPR008928">
    <property type="entry name" value="6-hairpin_glycosidase_sf"/>
</dbReference>
<dbReference type="Gene3D" id="1.20.1050.60">
    <property type="entry name" value="alpha-1,2-mannosidase"/>
    <property type="match status" value="1"/>
</dbReference>
<comment type="caution">
    <text evidence="6">The sequence shown here is derived from an EMBL/GenBank/DDBJ whole genome shotgun (WGS) entry which is preliminary data.</text>
</comment>
<name>A0ABS5JXW9_9BACT</name>
<evidence type="ECO:0000313" key="7">
    <source>
        <dbReference type="Proteomes" id="UP000708576"/>
    </source>
</evidence>
<dbReference type="EC" id="3.2.1.-" evidence="6"/>
<dbReference type="Pfam" id="PF07971">
    <property type="entry name" value="Glyco_hydro_92"/>
    <property type="match status" value="1"/>
</dbReference>
<dbReference type="GO" id="GO:0016798">
    <property type="term" value="F:hydrolase activity, acting on glycosyl bonds"/>
    <property type="evidence" value="ECO:0007669"/>
    <property type="project" value="UniProtKB-KW"/>
</dbReference>
<evidence type="ECO:0000256" key="3">
    <source>
        <dbReference type="ARBA" id="ARBA00022837"/>
    </source>
</evidence>
<reference evidence="6 7" key="1">
    <citation type="journal article" date="2015" name="Int. J. Syst. Evol. Microbiol.">
        <title>Carboxylicivirga linearis sp. nov., isolated from a sea cucumber culture pond.</title>
        <authorList>
            <person name="Wang F.Q."/>
            <person name="Zhou Y.X."/>
            <person name="Lin X.Z."/>
            <person name="Chen G.J."/>
            <person name="Du Z.J."/>
        </authorList>
    </citation>
    <scope>NUCLEOTIDE SEQUENCE [LARGE SCALE GENOMIC DNA]</scope>
    <source>
        <strain evidence="6 7">FB218</strain>
    </source>
</reference>
<dbReference type="Gene3D" id="1.20.1610.10">
    <property type="entry name" value="alpha-1,2-mannosidases domains"/>
    <property type="match status" value="1"/>
</dbReference>
<keyword evidence="6" id="KW-0326">Glycosidase</keyword>
<keyword evidence="6" id="KW-0378">Hydrolase</keyword>
<dbReference type="InterPro" id="IPR014718">
    <property type="entry name" value="GH-type_carb-bd"/>
</dbReference>
<dbReference type="EMBL" id="JAGUCO010000013">
    <property type="protein sequence ID" value="MBS2099650.1"/>
    <property type="molecule type" value="Genomic_DNA"/>
</dbReference>
<dbReference type="InterPro" id="IPR050883">
    <property type="entry name" value="PNGase"/>
</dbReference>
<accession>A0ABS5JXW9</accession>
<dbReference type="Gene3D" id="3.30.2080.10">
    <property type="entry name" value="GH92 mannosidase domain"/>
    <property type="match status" value="1"/>
</dbReference>
<feature type="domain" description="Glycosyl hydrolase family 92" evidence="4">
    <location>
        <begin position="253"/>
        <end position="758"/>
    </location>
</feature>
<dbReference type="SUPFAM" id="SSF48208">
    <property type="entry name" value="Six-hairpin glycosidases"/>
    <property type="match status" value="1"/>
</dbReference>
<evidence type="ECO:0000259" key="5">
    <source>
        <dbReference type="Pfam" id="PF17678"/>
    </source>
</evidence>
<dbReference type="PANTHER" id="PTHR12143">
    <property type="entry name" value="PEPTIDE N-GLYCANASE PNGASE -RELATED"/>
    <property type="match status" value="1"/>
</dbReference>
<protein>
    <submittedName>
        <fullName evidence="6">GH92 family glycosyl hydrolase</fullName>
        <ecNumber evidence="6">3.2.1.-</ecNumber>
    </submittedName>
</protein>
<dbReference type="NCBIfam" id="TIGR01180">
    <property type="entry name" value="aman2_put"/>
    <property type="match status" value="1"/>
</dbReference>
<dbReference type="InterPro" id="IPR005887">
    <property type="entry name" value="GH92_a_mannosidase_put"/>
</dbReference>
<sequence>MIISDRKILIYSLFALLVFVSSCKEVKETKLFYTKMVVPTVDTENSRWFFFTSASRPFGMVNLSPDTETKGAWGSGYRYQVDTIKGFSHIHAWQLAGPSVMPVTRDADCSDYYSPFSHDKEEITPGYHRVYLERFGITAELTSTKRVGFHRYQFKADENPVVLFNLNGELGPSLMKNGSVVLKDGMHRMIGEVTNEATFRRPKDCKVFFIVDFSAPVDNIEKDTITGNYRVSFQRINEPLLMKVAISYTSNENAAKNMEEELPGWDFDKVVKDSQEEWNNMLSRIKVEGGTSDQQKRFYTDLWHALQGRRIISDVNGDYPDNTGELFRIGHLPVDENGKPLFNHYNSDSFWGAQWTINTLWGLVYPEIADEFVQSLMQYYKDGGLVPRGPSGGNYTYVMTGASSTPFIVSAIQKGIVKDNIKPIYEALKKNHLPGGIMSKSGYEHNTNIGGGLNNYIKENYIPYPLAEVEYGAHQDGVSQTLENAYQDWTLAQLAHKLRYVDDERYFTQRSFNYQNVFDSISGWMRPRNKCGQWKADFDPYQIDNGFIEANGAQATWFVPHNIEDLATLMGGKKKAADKLHHSFIEAEQLGFTAGTSHDRETHPEFSRIPINYGNQPSIQTAFIFNYLDKPWLTQYWSRKVVETVYEGIIPARGYNGDEDQGLMGSLAVLMKMGLFSMKGGCSLEPQLEIGSPIFDKITIELNSKYYTGNKLIIKTEDNSDQNVFVQSAEWNGKELKNWSLPQNDLVKGGTLILNMGSEPNKQWTSELK</sequence>
<gene>
    <name evidence="6" type="ORF">KEM10_15245</name>
</gene>
<keyword evidence="7" id="KW-1185">Reference proteome</keyword>
<dbReference type="PANTHER" id="PTHR12143:SF39">
    <property type="entry name" value="SECRETED PROTEIN"/>
    <property type="match status" value="1"/>
</dbReference>
<evidence type="ECO:0000256" key="1">
    <source>
        <dbReference type="ARBA" id="ARBA00001913"/>
    </source>
</evidence>
<feature type="domain" description="Glycosyl hydrolase family 92 N-terminal" evidence="5">
    <location>
        <begin position="37"/>
        <end position="221"/>
    </location>
</feature>
<dbReference type="Pfam" id="PF17678">
    <property type="entry name" value="Glyco_hydro_92N"/>
    <property type="match status" value="1"/>
</dbReference>
<evidence type="ECO:0000256" key="2">
    <source>
        <dbReference type="ARBA" id="ARBA00011245"/>
    </source>
</evidence>
<keyword evidence="3" id="KW-0106">Calcium</keyword>